<accession>A0A0A7JTI3</accession>
<sequence>MHPIMRNMRAGQEYADGDEMPAPSNCGIAVRSDEELQARKEQRADHSGASAGPKRPKDVFRDAEPRMAEERDLAYKAGKAITVDMGKVLCPDDFSPDMPASSPAERHIQAAELKRNATHTDNLEEWAHDTFMMTCRQLLRQHSTRLGVIYLSDFLHSYVESPPKHELAVQMAAIQQHTQNAVIRRALQRAGEKNEKGESTQKWFLDLMRVIEMIVEEERHVGAQLAALNVTCNRLSLHFAKKAAGGHYPSADKLAKTSIYFRRVICGVLALAQAVGCYERNTTPRLPLPKCKREVEDSDESYMFSLRTALEGPETEEESEPEED</sequence>
<dbReference type="KEGG" id="vg:22647544"/>
<dbReference type="OrthoDB" id="7371at10239"/>
<gene>
    <name evidence="2" type="ORF">PAV19gp06</name>
</gene>
<organism evidence="2 3">
    <name type="scientific">Psittacine adenovirus 3</name>
    <dbReference type="NCBI Taxonomy" id="1580497"/>
    <lineage>
        <taxon>Viruses</taxon>
        <taxon>Varidnaviria</taxon>
        <taxon>Bamfordvirae</taxon>
        <taxon>Preplasmiviricota</taxon>
        <taxon>Polisuviricotina</taxon>
        <taxon>Pharingeaviricetes</taxon>
        <taxon>Rowavirales</taxon>
        <taxon>Adenoviridae</taxon>
        <taxon>Barthadenovirus</taxon>
        <taxon>Barthadenovirus amazonae</taxon>
        <taxon>Psittacine atadenovirus A</taxon>
    </lineage>
</organism>
<dbReference type="InterPro" id="IPR004292">
    <property type="entry name" value="L1-like"/>
</dbReference>
<dbReference type="EMBL" id="KJ675568">
    <property type="protein sequence ID" value="AIZ35767.1"/>
    <property type="molecule type" value="Genomic_DNA"/>
</dbReference>
<feature type="compositionally biased region" description="Basic and acidic residues" evidence="1">
    <location>
        <begin position="31"/>
        <end position="46"/>
    </location>
</feature>
<evidence type="ECO:0000313" key="2">
    <source>
        <dbReference type="EMBL" id="AIZ35767.1"/>
    </source>
</evidence>
<reference evidence="2 3" key="1">
    <citation type="journal article" date="2014" name="PLoS Negl. Trop. Dis.">
        <title>A novel psittacine adenovirus identified during an outbreak of avian chlamydiosis and human psittacosis: zoonosis associated with virus-bacterium coinfection in birds.</title>
        <authorList>
            <person name="To K.K.W."/>
            <person name="Tse H."/>
            <person name="Chan W.M."/>
            <person name="Lau P.I.T."/>
            <person name="Luk G."/>
            <person name="Graydon R."/>
            <person name="Choi G."/>
            <person name="Chan J.F.W."/>
            <person name="Cheng V.C.C."/>
            <person name="Chan K.H."/>
            <person name="Yuen K.Y."/>
        </authorList>
    </citation>
    <scope>NUCLEOTIDE SEQUENCE [LARGE SCALE GENOMIC DNA]</scope>
    <source>
        <strain evidence="2">HKU/Parrot19</strain>
    </source>
</reference>
<evidence type="ECO:0000256" key="1">
    <source>
        <dbReference type="SAM" id="MobiDB-lite"/>
    </source>
</evidence>
<protein>
    <submittedName>
        <fullName evidence="2">52K</fullName>
    </submittedName>
</protein>
<dbReference type="Pfam" id="PF03052">
    <property type="entry name" value="Adeno_52K"/>
    <property type="match status" value="1"/>
</dbReference>
<dbReference type="Proteomes" id="UP000118842">
    <property type="component" value="Segment"/>
</dbReference>
<keyword evidence="3" id="KW-1185">Reference proteome</keyword>
<name>A0A0A7JTI3_9ADEN</name>
<evidence type="ECO:0000313" key="3">
    <source>
        <dbReference type="Proteomes" id="UP000118842"/>
    </source>
</evidence>
<dbReference type="GeneID" id="22647544"/>
<feature type="region of interest" description="Disordered" evidence="1">
    <location>
        <begin position="1"/>
        <end position="62"/>
    </location>
</feature>
<proteinExistence type="predicted"/>
<dbReference type="RefSeq" id="YP_009112718.1">
    <property type="nucleotide sequence ID" value="NC_025962.1"/>
</dbReference>